<protein>
    <submittedName>
        <fullName evidence="1">Uncharacterized protein</fullName>
    </submittedName>
</protein>
<sequence>MSPKFIVDSGYSREDPPTQTVSAIASDAVSIDSWHRTSRKSCRQREASLHKVGLEVDHGSNVQIQFGIKPTDPRLDTRMRPGSAWTYTWLTIFIVQAWKTKQKLRIYKALQLVEGDQNTANIVFTIALDAFTNMNIHRDRAECTLQLGNISQMVGDFGKAEEFWKLAQPLFERLTQGKKVALIDEKLLSIHPYMHMQELLPVVWRQGKIIVLIGKFIVFLYTRLLMEPG</sequence>
<evidence type="ECO:0000313" key="1">
    <source>
        <dbReference type="EMBL" id="KAJ7214853.1"/>
    </source>
</evidence>
<name>A0AAD6VN43_9AGAR</name>
<reference evidence="1" key="1">
    <citation type="submission" date="2023-03" db="EMBL/GenBank/DDBJ databases">
        <title>Massive genome expansion in bonnet fungi (Mycena s.s.) driven by repeated elements and novel gene families across ecological guilds.</title>
        <authorList>
            <consortium name="Lawrence Berkeley National Laboratory"/>
            <person name="Harder C.B."/>
            <person name="Miyauchi S."/>
            <person name="Viragh M."/>
            <person name="Kuo A."/>
            <person name="Thoen E."/>
            <person name="Andreopoulos B."/>
            <person name="Lu D."/>
            <person name="Skrede I."/>
            <person name="Drula E."/>
            <person name="Henrissat B."/>
            <person name="Morin E."/>
            <person name="Kohler A."/>
            <person name="Barry K."/>
            <person name="LaButti K."/>
            <person name="Morin E."/>
            <person name="Salamov A."/>
            <person name="Lipzen A."/>
            <person name="Mereny Z."/>
            <person name="Hegedus B."/>
            <person name="Baldrian P."/>
            <person name="Stursova M."/>
            <person name="Weitz H."/>
            <person name="Taylor A."/>
            <person name="Grigoriev I.V."/>
            <person name="Nagy L.G."/>
            <person name="Martin F."/>
            <person name="Kauserud H."/>
        </authorList>
    </citation>
    <scope>NUCLEOTIDE SEQUENCE</scope>
    <source>
        <strain evidence="1">9144</strain>
    </source>
</reference>
<comment type="caution">
    <text evidence="1">The sequence shown here is derived from an EMBL/GenBank/DDBJ whole genome shotgun (WGS) entry which is preliminary data.</text>
</comment>
<accession>A0AAD6VN43</accession>
<organism evidence="1 2">
    <name type="scientific">Mycena pura</name>
    <dbReference type="NCBI Taxonomy" id="153505"/>
    <lineage>
        <taxon>Eukaryota</taxon>
        <taxon>Fungi</taxon>
        <taxon>Dikarya</taxon>
        <taxon>Basidiomycota</taxon>
        <taxon>Agaricomycotina</taxon>
        <taxon>Agaricomycetes</taxon>
        <taxon>Agaricomycetidae</taxon>
        <taxon>Agaricales</taxon>
        <taxon>Marasmiineae</taxon>
        <taxon>Mycenaceae</taxon>
        <taxon>Mycena</taxon>
    </lineage>
</organism>
<gene>
    <name evidence="1" type="ORF">GGX14DRAFT_392118</name>
</gene>
<keyword evidence="2" id="KW-1185">Reference proteome</keyword>
<evidence type="ECO:0000313" key="2">
    <source>
        <dbReference type="Proteomes" id="UP001219525"/>
    </source>
</evidence>
<dbReference type="AlphaFoldDB" id="A0AAD6VN43"/>
<proteinExistence type="predicted"/>
<dbReference type="Proteomes" id="UP001219525">
    <property type="component" value="Unassembled WGS sequence"/>
</dbReference>
<dbReference type="EMBL" id="JARJCW010000018">
    <property type="protein sequence ID" value="KAJ7214853.1"/>
    <property type="molecule type" value="Genomic_DNA"/>
</dbReference>